<dbReference type="Gene3D" id="3.40.50.300">
    <property type="entry name" value="P-loop containing nucleotide triphosphate hydrolases"/>
    <property type="match status" value="1"/>
</dbReference>
<feature type="repeat" description="WD" evidence="2">
    <location>
        <begin position="1843"/>
        <end position="1867"/>
    </location>
</feature>
<keyword evidence="1" id="KW-0677">Repeat</keyword>
<evidence type="ECO:0000256" key="1">
    <source>
        <dbReference type="ARBA" id="ARBA00022737"/>
    </source>
</evidence>
<dbReference type="PROSITE" id="PS50082">
    <property type="entry name" value="WD_REPEATS_2"/>
    <property type="match status" value="1"/>
</dbReference>
<dbReference type="GO" id="GO:0043531">
    <property type="term" value="F:ADP binding"/>
    <property type="evidence" value="ECO:0007669"/>
    <property type="project" value="InterPro"/>
</dbReference>
<dbReference type="InterPro" id="IPR011029">
    <property type="entry name" value="DEATH-like_dom_sf"/>
</dbReference>
<feature type="region of interest" description="Disordered" evidence="3">
    <location>
        <begin position="1534"/>
        <end position="1554"/>
    </location>
</feature>
<dbReference type="AlphaFoldDB" id="A0A5K4EPR2"/>
<keyword evidence="2" id="KW-0853">WD repeat</keyword>
<dbReference type="STRING" id="6183.A0A5K4EPR2"/>
<dbReference type="SUPFAM" id="SSF47986">
    <property type="entry name" value="DEATH domain"/>
    <property type="match status" value="1"/>
</dbReference>
<dbReference type="InterPro" id="IPR015943">
    <property type="entry name" value="WD40/YVTN_repeat-like_dom_sf"/>
</dbReference>
<dbReference type="WBParaSite" id="Smp_140260.2">
    <property type="protein sequence ID" value="Smp_140260.2"/>
    <property type="gene ID" value="Smp_140260"/>
</dbReference>
<dbReference type="Proteomes" id="UP000008854">
    <property type="component" value="Unassembled WGS sequence"/>
</dbReference>
<sequence length="2145" mass="240595">MDPTKAHALRVCGPMIIQSLDPDAILDYLFSKSWISHNEIELIGLEKTTQNKSRKILELIRSRPSGAFDDFLVALDSEGSFLATEIRKHIAPSPFRKKEHSLSDLRELLLEGAVPDKPTRYINRPDLVSALSNKLQALADHFRVDKIPSDKLAEMDITPRFQDYSKVMGNLNPPPTNAWLLIHGSPGSGKSVLSASVLRQESTLLVDCFPGGVIWMHVGPLFLNTLNSDTVSYPKQNIIQFVDRLAHRVNQLGDHFRDVNTNQNLSDSLHFPTSHSLTLDDSLERLRRSLIRKQQRTSWGPDENGNLITSLLLIILDDVWDIEVGRVLSNLPGAFLVTSRDLDILERVETPVDRLHLHNDLSEDEVASLLSMWTGYSMEQFIPSSKSSQNLKDSDISLPAISQMTYGLPFAVSLLGSLLYNQIHRLSDYVISVNGTGSKFLDWVAIKRPSAYGYDSVFQAFDKSISLLSPENQAYYRRLVIFEPGIVLTPKVCGILWAIPEDKAEMVLSLYTRYSLTVRHWIYKVGNCGYTIHGIQLDLLKSYIDPVEQANYHAKFIQNYFTFCGGRWLKLVSSWEHIYFWNNATEHLFKAAQLDKLVDLLINLDFLRGRLKVIGTTPVIADFQRYRAVFVTLNRMAEWLAYLRFIQTNAYYIIDPTIVQDCERSRSPCQGSRRSSVANLDLSPPNFRPDSRCISPVESRRNLFSRNIRSNSINIPDRSSYNTTSPKGIDLLQLGLGLSQDNPVFQQAFQLLTERHQSVLKMNPSSKEEVSKTLSIVRAFKYYWFWCNSHIAASQLLWAIPTGCQAVTCLAVEVPYTISSVLANVPTDDSMETVSTDDQEDLANDSRHLHHNRYRKRYLASTSDGRVLLLDANSGYEVALHQVYSPEIEVKFLSFLSNNTECLTCGSNGSLVISTLPVAEEISNEEFFPYDKIISNHENDTFHFDYYRNHRDSCNLDAIGSDDDDVSINNGFIDSKHVSQHSTRENINMYLESNDSEVSTEGTIRRRKRSTIVSPVYDSSPIDVPTPIVLADLPRLTELARVDNTQTTTPPITSQPNEVSSDSTYQLQCIASNSSLDLLIMTGEGCLDSVSHHVDGIESSAYIKIIPKLPNVYHLKRGSGGKLRLDCSRELRLPYLPSDHWYPQLCTDSNSKVHLASVSEDGNIIAVCLSDGFIWFYNLDIICWISCISTKLSIDFVTKFLSQRFSIDVFEEYERLQLFDANTVEVGVGPAASCVIFLPSFTNCGDPNDMNNAPIFFAASLSTQVLIWCLPNTEYQFSESRILENETLCRNSFPRLHLLCSCASTVLSMDARIIEGQCILAGGTASGRVLIWRVRDGCKLVELSVHASWVTAIRLLPDDFKQFSDGDYFDFNVNKSCLPIGLLTASVDGVIKRWDVGATCLPTPTTPTPTGPVWPYPFGSGLSSQRHSNSSNIQNPVAVHGLWTQVFSVWFGEHGSLLVVGRRRHSSDLQMAMPLNFQTVFLFRPKQLSNNGNNNNETTCSFQEITIRPSQSSYWNPQVQHKCIEVDSCESIGHQSHKNSSENNHQPGSSIESSKKPLPFKHWILTTGLSSSMYGVATAVSFWKDGNWVAIGFNTGNVIVYSLHFDDSQLYGIVRRYHLLASDHNLNKTNNEEKKYSSSSLSSSSTLHDHILHLHTWMHEDCTESIDSKDCKLLIVVGVYGSGCVKVWYLSDACYKISNPTIPCVNVYPTECFPKLHSDIQSLNGSVNDQKIKSDVQPGHLSDSFPNNSNSVVTWSTCRLIERSQHPLVCDYRTRTPGRRSSLDKKESKMLVWFTSGRDGRVFGRKLFLPGDNKSVTVNKENKSGVESDRWKLDLEAHTPMTITNADIGPSGHWLVTGSTDKTAKVWFLPSGILAFDTGMHPMCVRSVAFQPVVELGDELIMVTGDDGGTLRVWRLTTQMLCSQIAYIPKTVSNEKISYLGRPLIHDLHRCGVDHNQKSTVYIPSSDSVQRFSSGSGYVNDNRLFNKRPDYYSTAAGYGSTWLHKLTWSPDGRLLAGLSDRLCVWPFESIQQFDLPNDDSNDSSDNTSSPATFIRHVSVQDKVPALNTPKFEIQQCRVLRVLSSGACNLTGTSPPLMVSSSRLLEINSNDKNYGPFSSIDLPPTIVTVDSNTGTLYIFDPIGSLF</sequence>
<name>A0A5K4EPR2_SCHMA</name>
<reference evidence="6" key="2">
    <citation type="submission" date="2019-11" db="UniProtKB">
        <authorList>
            <consortium name="WormBaseParasite"/>
        </authorList>
    </citation>
    <scope>IDENTIFICATION</scope>
    <source>
        <strain evidence="6">Puerto Rican</strain>
    </source>
</reference>
<dbReference type="Pfam" id="PF00400">
    <property type="entry name" value="WD40"/>
    <property type="match status" value="1"/>
</dbReference>
<dbReference type="InterPro" id="IPR027417">
    <property type="entry name" value="P-loop_NTPase"/>
</dbReference>
<feature type="domain" description="CARD" evidence="4">
    <location>
        <begin position="1"/>
        <end position="90"/>
    </location>
</feature>
<dbReference type="GO" id="GO:0042981">
    <property type="term" value="P:regulation of apoptotic process"/>
    <property type="evidence" value="ECO:0007669"/>
    <property type="project" value="InterPro"/>
</dbReference>
<dbReference type="Gene3D" id="2.130.10.10">
    <property type="entry name" value="YVTN repeat-like/Quinoprotein amine dehydrogenase"/>
    <property type="match status" value="2"/>
</dbReference>
<dbReference type="GO" id="GO:0006915">
    <property type="term" value="P:apoptotic process"/>
    <property type="evidence" value="ECO:0007669"/>
    <property type="project" value="UniProtKB-KW"/>
</dbReference>
<dbReference type="InterPro" id="IPR041452">
    <property type="entry name" value="APAF1_C"/>
</dbReference>
<organism evidence="5 6">
    <name type="scientific">Schistosoma mansoni</name>
    <name type="common">Blood fluke</name>
    <dbReference type="NCBI Taxonomy" id="6183"/>
    <lineage>
        <taxon>Eukaryota</taxon>
        <taxon>Metazoa</taxon>
        <taxon>Spiralia</taxon>
        <taxon>Lophotrochozoa</taxon>
        <taxon>Platyhelminthes</taxon>
        <taxon>Trematoda</taxon>
        <taxon>Digenea</taxon>
        <taxon>Strigeidida</taxon>
        <taxon>Schistosomatoidea</taxon>
        <taxon>Schistosomatidae</taxon>
        <taxon>Schistosoma</taxon>
    </lineage>
</organism>
<dbReference type="InterPro" id="IPR001680">
    <property type="entry name" value="WD40_rpt"/>
</dbReference>
<evidence type="ECO:0000256" key="2">
    <source>
        <dbReference type="PROSITE-ProRule" id="PRU00221"/>
    </source>
</evidence>
<evidence type="ECO:0000259" key="4">
    <source>
        <dbReference type="PROSITE" id="PS50209"/>
    </source>
</evidence>
<dbReference type="SUPFAM" id="SSF50978">
    <property type="entry name" value="WD40 repeat-like"/>
    <property type="match status" value="2"/>
</dbReference>
<dbReference type="InParanoid" id="A0A5K4EPR2"/>
<dbReference type="SMART" id="SM00320">
    <property type="entry name" value="WD40"/>
    <property type="match status" value="7"/>
</dbReference>
<dbReference type="InterPro" id="IPR036388">
    <property type="entry name" value="WH-like_DNA-bd_sf"/>
</dbReference>
<proteinExistence type="predicted"/>
<keyword evidence="5" id="KW-1185">Reference proteome</keyword>
<dbReference type="PANTHER" id="PTHR22845">
    <property type="entry name" value="APOPTOTIC PROTEASE-ACTIVATING FACTOR 1"/>
    <property type="match status" value="1"/>
</dbReference>
<evidence type="ECO:0000313" key="5">
    <source>
        <dbReference type="Proteomes" id="UP000008854"/>
    </source>
</evidence>
<evidence type="ECO:0000256" key="3">
    <source>
        <dbReference type="SAM" id="MobiDB-lite"/>
    </source>
</evidence>
<dbReference type="Pfam" id="PF17908">
    <property type="entry name" value="APAF1_C"/>
    <property type="match status" value="1"/>
</dbReference>
<dbReference type="InterPro" id="IPR001315">
    <property type="entry name" value="CARD"/>
</dbReference>
<dbReference type="Gene3D" id="1.10.10.10">
    <property type="entry name" value="Winged helix-like DNA-binding domain superfamily/Winged helix DNA-binding domain"/>
    <property type="match status" value="1"/>
</dbReference>
<dbReference type="ExpressionAtlas" id="A0A5K4EPR2">
    <property type="expression patterns" value="baseline"/>
</dbReference>
<evidence type="ECO:0000313" key="6">
    <source>
        <dbReference type="WBParaSite" id="Smp_140260.2"/>
    </source>
</evidence>
<dbReference type="Pfam" id="PF00619">
    <property type="entry name" value="CARD"/>
    <property type="match status" value="1"/>
</dbReference>
<dbReference type="CDD" id="cd01671">
    <property type="entry name" value="CARD"/>
    <property type="match status" value="1"/>
</dbReference>
<accession>A0A5K4EPR2</accession>
<dbReference type="SUPFAM" id="SSF52540">
    <property type="entry name" value="P-loop containing nucleoside triphosphate hydrolases"/>
    <property type="match status" value="1"/>
</dbReference>
<feature type="compositionally biased region" description="Polar residues" evidence="3">
    <location>
        <begin position="1541"/>
        <end position="1552"/>
    </location>
</feature>
<dbReference type="Gene3D" id="1.10.533.10">
    <property type="entry name" value="Death Domain, Fas"/>
    <property type="match status" value="1"/>
</dbReference>
<protein>
    <submittedName>
        <fullName evidence="6">CARD domain-containing protein</fullName>
    </submittedName>
</protein>
<dbReference type="PROSITE" id="PS50209">
    <property type="entry name" value="CARD"/>
    <property type="match status" value="1"/>
</dbReference>
<dbReference type="InterPro" id="IPR036322">
    <property type="entry name" value="WD40_repeat_dom_sf"/>
</dbReference>
<dbReference type="Gene3D" id="1.25.40.370">
    <property type="match status" value="1"/>
</dbReference>
<reference evidence="5" key="1">
    <citation type="journal article" date="2012" name="PLoS Negl. Trop. Dis.">
        <title>A systematically improved high quality genome and transcriptome of the human blood fluke Schistosoma mansoni.</title>
        <authorList>
            <person name="Protasio A.V."/>
            <person name="Tsai I.J."/>
            <person name="Babbage A."/>
            <person name="Nichol S."/>
            <person name="Hunt M."/>
            <person name="Aslett M.A."/>
            <person name="De Silva N."/>
            <person name="Velarde G.S."/>
            <person name="Anderson T.J."/>
            <person name="Clark R.C."/>
            <person name="Davidson C."/>
            <person name="Dillon G.P."/>
            <person name="Holroyd N.E."/>
            <person name="LoVerde P.T."/>
            <person name="Lloyd C."/>
            <person name="McQuillan J."/>
            <person name="Oliveira G."/>
            <person name="Otto T.D."/>
            <person name="Parker-Manuel S.J."/>
            <person name="Quail M.A."/>
            <person name="Wilson R.A."/>
            <person name="Zerlotini A."/>
            <person name="Dunne D.W."/>
            <person name="Berriman M."/>
        </authorList>
    </citation>
    <scope>NUCLEOTIDE SEQUENCE [LARGE SCALE GENOMIC DNA]</scope>
    <source>
        <strain evidence="5">Puerto Rican</strain>
    </source>
</reference>
<dbReference type="GO" id="GO:0005829">
    <property type="term" value="C:cytosol"/>
    <property type="evidence" value="ECO:0007669"/>
    <property type="project" value="UniProtKB-ARBA"/>
</dbReference>
<dbReference type="PANTHER" id="PTHR22845:SF5">
    <property type="entry name" value="APOPTOTIC PROTEASE-ACTIVATING FACTOR 1"/>
    <property type="match status" value="1"/>
</dbReference>